<sequence>MAAKNDVGGVATYLHKESNIVDPANFCGWTPLMMAARNGHFETVKLLLQRGANCTLTNRFGLNVFQISIASGNLDMIKYLLEHFLTGGISRRIIERRLSVISLAVLYKRPEILEFLIQNDFNINWPTLDTGVTALMFAHATENAEAIATLTKHKADATAISRNKQTAQDITVIRQQLKLLIAQKKAMCREELQNQHLRKLLQVKAPTNSPKHQLVIVSPLPYLKYLTVPQQHLVRKSSDVSPISVATPNMTPIMPNMFQPQFFFPPDFSPNHRSPIPMTSLAYNSLMAKSYRAEDFLNARINNSSAGMFLSSPVTNFLHPCM</sequence>
<keyword evidence="2 3" id="KW-0040">ANK repeat</keyword>
<evidence type="ECO:0000256" key="2">
    <source>
        <dbReference type="ARBA" id="ARBA00023043"/>
    </source>
</evidence>
<dbReference type="OrthoDB" id="539213at2759"/>
<keyword evidence="5" id="KW-1185">Reference proteome</keyword>
<organism evidence="4 5">
    <name type="scientific">Ceutorhynchus assimilis</name>
    <name type="common">cabbage seed weevil</name>
    <dbReference type="NCBI Taxonomy" id="467358"/>
    <lineage>
        <taxon>Eukaryota</taxon>
        <taxon>Metazoa</taxon>
        <taxon>Ecdysozoa</taxon>
        <taxon>Arthropoda</taxon>
        <taxon>Hexapoda</taxon>
        <taxon>Insecta</taxon>
        <taxon>Pterygota</taxon>
        <taxon>Neoptera</taxon>
        <taxon>Endopterygota</taxon>
        <taxon>Coleoptera</taxon>
        <taxon>Polyphaga</taxon>
        <taxon>Cucujiformia</taxon>
        <taxon>Curculionidae</taxon>
        <taxon>Ceutorhynchinae</taxon>
        <taxon>Ceutorhynchus</taxon>
    </lineage>
</organism>
<evidence type="ECO:0000313" key="5">
    <source>
        <dbReference type="Proteomes" id="UP001152799"/>
    </source>
</evidence>
<dbReference type="Gene3D" id="1.25.40.20">
    <property type="entry name" value="Ankyrin repeat-containing domain"/>
    <property type="match status" value="2"/>
</dbReference>
<reference evidence="4" key="1">
    <citation type="submission" date="2022-01" db="EMBL/GenBank/DDBJ databases">
        <authorList>
            <person name="King R."/>
        </authorList>
    </citation>
    <scope>NUCLEOTIDE SEQUENCE</scope>
</reference>
<dbReference type="InterPro" id="IPR002110">
    <property type="entry name" value="Ankyrin_rpt"/>
</dbReference>
<proteinExistence type="predicted"/>
<dbReference type="PROSITE" id="PS50297">
    <property type="entry name" value="ANK_REP_REGION"/>
    <property type="match status" value="1"/>
</dbReference>
<evidence type="ECO:0000313" key="4">
    <source>
        <dbReference type="EMBL" id="CAH1133993.1"/>
    </source>
</evidence>
<dbReference type="EMBL" id="OU892283">
    <property type="protein sequence ID" value="CAH1133993.1"/>
    <property type="molecule type" value="Genomic_DNA"/>
</dbReference>
<evidence type="ECO:0000256" key="3">
    <source>
        <dbReference type="PROSITE-ProRule" id="PRU00023"/>
    </source>
</evidence>
<evidence type="ECO:0000256" key="1">
    <source>
        <dbReference type="ARBA" id="ARBA00022737"/>
    </source>
</evidence>
<dbReference type="SMART" id="SM00248">
    <property type="entry name" value="ANK"/>
    <property type="match status" value="4"/>
</dbReference>
<name>A0A9P0DK82_9CUCU</name>
<gene>
    <name evidence="4" type="ORF">CEUTPL_LOCUS12416</name>
</gene>
<keyword evidence="1" id="KW-0677">Repeat</keyword>
<dbReference type="Proteomes" id="UP001152799">
    <property type="component" value="Chromosome 7"/>
</dbReference>
<dbReference type="AlphaFoldDB" id="A0A9P0DK82"/>
<dbReference type="PROSITE" id="PS50088">
    <property type="entry name" value="ANK_REPEAT"/>
    <property type="match status" value="1"/>
</dbReference>
<dbReference type="PANTHER" id="PTHR24198">
    <property type="entry name" value="ANKYRIN REPEAT AND PROTEIN KINASE DOMAIN-CONTAINING PROTEIN"/>
    <property type="match status" value="1"/>
</dbReference>
<dbReference type="SUPFAM" id="SSF48403">
    <property type="entry name" value="Ankyrin repeat"/>
    <property type="match status" value="1"/>
</dbReference>
<dbReference type="InterPro" id="IPR036770">
    <property type="entry name" value="Ankyrin_rpt-contain_sf"/>
</dbReference>
<dbReference type="Pfam" id="PF12796">
    <property type="entry name" value="Ank_2"/>
    <property type="match status" value="1"/>
</dbReference>
<protein>
    <submittedName>
        <fullName evidence="4">Uncharacterized protein</fullName>
    </submittedName>
</protein>
<dbReference type="PANTHER" id="PTHR24198:SF165">
    <property type="entry name" value="ANKYRIN REPEAT-CONTAINING PROTEIN-RELATED"/>
    <property type="match status" value="1"/>
</dbReference>
<feature type="repeat" description="ANK" evidence="3">
    <location>
        <begin position="27"/>
        <end position="59"/>
    </location>
</feature>
<accession>A0A9P0DK82</accession>